<evidence type="ECO:0000256" key="12">
    <source>
        <dbReference type="RuleBase" id="RU004165"/>
    </source>
</evidence>
<comment type="catalytic activity">
    <reaction evidence="10">
        <text>thymidine + ATP = dTMP + ADP + H(+)</text>
        <dbReference type="Rhea" id="RHEA:19129"/>
        <dbReference type="ChEBI" id="CHEBI:15378"/>
        <dbReference type="ChEBI" id="CHEBI:17748"/>
        <dbReference type="ChEBI" id="CHEBI:30616"/>
        <dbReference type="ChEBI" id="CHEBI:63528"/>
        <dbReference type="ChEBI" id="CHEBI:456216"/>
        <dbReference type="EC" id="2.7.1.21"/>
    </reaction>
    <physiologicalReaction direction="left-to-right" evidence="10">
        <dbReference type="Rhea" id="RHEA:19130"/>
    </physiologicalReaction>
</comment>
<dbReference type="GO" id="GO:0005524">
    <property type="term" value="F:ATP binding"/>
    <property type="evidence" value="ECO:0007669"/>
    <property type="project" value="UniProtKB-KW"/>
</dbReference>
<comment type="subunit">
    <text evidence="9">Homotetramer. Tetramerization from dimerization is induced by ATP and increases catalytic efficiency due to a high affinity for thymidine. Tetramerization is inhibited by phosphorylation at Ser-13. Interacts (via the KEN box) with FZR1.</text>
</comment>
<keyword evidence="6 11" id="KW-0418">Kinase</keyword>
<dbReference type="AlphaFoldDB" id="A0A7R8VJK8"/>
<dbReference type="GO" id="GO:0046104">
    <property type="term" value="P:thymidine metabolic process"/>
    <property type="evidence" value="ECO:0007669"/>
    <property type="project" value="TreeGrafter"/>
</dbReference>
<keyword evidence="4" id="KW-0479">Metal-binding</keyword>
<dbReference type="InterPro" id="IPR001267">
    <property type="entry name" value="Thymidine_kinase"/>
</dbReference>
<keyword evidence="5 11" id="KW-0547">Nucleotide-binding</keyword>
<dbReference type="PANTHER" id="PTHR11441">
    <property type="entry name" value="THYMIDINE KINASE"/>
    <property type="match status" value="1"/>
</dbReference>
<dbReference type="EC" id="2.7.1.21" evidence="11"/>
<evidence type="ECO:0000256" key="8">
    <source>
        <dbReference type="ARBA" id="ARBA00022840"/>
    </source>
</evidence>
<feature type="region of interest" description="Disordered" evidence="13">
    <location>
        <begin position="125"/>
        <end position="144"/>
    </location>
</feature>
<evidence type="ECO:0000256" key="4">
    <source>
        <dbReference type="ARBA" id="ARBA00022723"/>
    </source>
</evidence>
<evidence type="ECO:0000256" key="1">
    <source>
        <dbReference type="ARBA" id="ARBA00007587"/>
    </source>
</evidence>
<evidence type="ECO:0000256" key="6">
    <source>
        <dbReference type="ARBA" id="ARBA00022777"/>
    </source>
</evidence>
<feature type="compositionally biased region" description="Acidic residues" evidence="13">
    <location>
        <begin position="125"/>
        <end position="134"/>
    </location>
</feature>
<evidence type="ECO:0000313" key="14">
    <source>
        <dbReference type="EMBL" id="CAD7199763.1"/>
    </source>
</evidence>
<keyword evidence="7" id="KW-0862">Zinc</keyword>
<organism evidence="14">
    <name type="scientific">Timema douglasi</name>
    <name type="common">Walking stick</name>
    <dbReference type="NCBI Taxonomy" id="61478"/>
    <lineage>
        <taxon>Eukaryota</taxon>
        <taxon>Metazoa</taxon>
        <taxon>Ecdysozoa</taxon>
        <taxon>Arthropoda</taxon>
        <taxon>Hexapoda</taxon>
        <taxon>Insecta</taxon>
        <taxon>Pterygota</taxon>
        <taxon>Neoptera</taxon>
        <taxon>Polyneoptera</taxon>
        <taxon>Phasmatodea</taxon>
        <taxon>Timematodea</taxon>
        <taxon>Timematoidea</taxon>
        <taxon>Timematidae</taxon>
        <taxon>Timema</taxon>
    </lineage>
</organism>
<evidence type="ECO:0000256" key="5">
    <source>
        <dbReference type="ARBA" id="ARBA00022741"/>
    </source>
</evidence>
<name>A0A7R8VJK8_TIMDO</name>
<dbReference type="InterPro" id="IPR027417">
    <property type="entry name" value="P-loop_NTPase"/>
</dbReference>
<evidence type="ECO:0000256" key="10">
    <source>
        <dbReference type="ARBA" id="ARBA00048113"/>
    </source>
</evidence>
<evidence type="ECO:0000256" key="7">
    <source>
        <dbReference type="ARBA" id="ARBA00022833"/>
    </source>
</evidence>
<dbReference type="InterPro" id="IPR020633">
    <property type="entry name" value="Thymidine_kinase_CS"/>
</dbReference>
<sequence>MSQLKIGSHTRGQIQVIFGPMFSGKSTELIRRMRRYQIAKHDCLLIKYANDDRYDKTDVVTHDRQSLPAVMAMELTKLKEKALQVEVIGIDEGQFTDDEDKFEEGEEEEDTEEDSIYQELESLEEMDIPEEAVEDPGPSESKRMKFPDVSDFCEDMANEGKVVIVAALDGTFQRVGFGRILELVPLAESVVKLQAVCVVCYCNASYTKRIGNEKEIELIGGSDKYMAVCRGCYFDKSPTRRSPLKRCDMNVETAMVKCSSPIKRSLFARENSNSCSP</sequence>
<proteinExistence type="inferred from homology"/>
<dbReference type="GO" id="GO:0071897">
    <property type="term" value="P:DNA biosynthetic process"/>
    <property type="evidence" value="ECO:0007669"/>
    <property type="project" value="UniProtKB-KW"/>
</dbReference>
<evidence type="ECO:0000256" key="13">
    <source>
        <dbReference type="SAM" id="MobiDB-lite"/>
    </source>
</evidence>
<evidence type="ECO:0000256" key="9">
    <source>
        <dbReference type="ARBA" id="ARBA00046642"/>
    </source>
</evidence>
<protein>
    <recommendedName>
        <fullName evidence="11">Thymidine kinase</fullName>
        <ecNumber evidence="11">2.7.1.21</ecNumber>
    </recommendedName>
</protein>
<evidence type="ECO:0000256" key="11">
    <source>
        <dbReference type="RuleBase" id="RU000544"/>
    </source>
</evidence>
<evidence type="ECO:0000256" key="3">
    <source>
        <dbReference type="ARBA" id="ARBA00022679"/>
    </source>
</evidence>
<comment type="similarity">
    <text evidence="1 12">Belongs to the thymidine kinase family.</text>
</comment>
<gene>
    <name evidence="14" type="ORF">TDIB3V08_LOCUS6007</name>
</gene>
<dbReference type="PROSITE" id="PS00603">
    <property type="entry name" value="TK_CELLULAR_TYPE"/>
    <property type="match status" value="1"/>
</dbReference>
<dbReference type="GO" id="GO:0004797">
    <property type="term" value="F:thymidine kinase activity"/>
    <property type="evidence" value="ECO:0007669"/>
    <property type="project" value="UniProtKB-EC"/>
</dbReference>
<dbReference type="GO" id="GO:0046872">
    <property type="term" value="F:metal ion binding"/>
    <property type="evidence" value="ECO:0007669"/>
    <property type="project" value="UniProtKB-KW"/>
</dbReference>
<dbReference type="SUPFAM" id="SSF52540">
    <property type="entry name" value="P-loop containing nucleoside triphosphate hydrolases"/>
    <property type="match status" value="2"/>
</dbReference>
<keyword evidence="2 11" id="KW-0237">DNA synthesis</keyword>
<keyword evidence="8 11" id="KW-0067">ATP-binding</keyword>
<dbReference type="FunFam" id="3.30.60.20:FF:000028">
    <property type="entry name" value="Thymidine kinase"/>
    <property type="match status" value="1"/>
</dbReference>
<reference evidence="14" key="1">
    <citation type="submission" date="2020-11" db="EMBL/GenBank/DDBJ databases">
        <authorList>
            <person name="Tran Van P."/>
        </authorList>
    </citation>
    <scope>NUCLEOTIDE SEQUENCE</scope>
</reference>
<dbReference type="PANTHER" id="PTHR11441:SF0">
    <property type="entry name" value="THYMIDINE KINASE, CYTOSOLIC"/>
    <property type="match status" value="1"/>
</dbReference>
<evidence type="ECO:0000256" key="2">
    <source>
        <dbReference type="ARBA" id="ARBA00022634"/>
    </source>
</evidence>
<dbReference type="EMBL" id="OA567024">
    <property type="protein sequence ID" value="CAD7199763.1"/>
    <property type="molecule type" value="Genomic_DNA"/>
</dbReference>
<accession>A0A7R8VJK8</accession>
<dbReference type="SUPFAM" id="SSF57716">
    <property type="entry name" value="Glucocorticoid receptor-like (DNA-binding domain)"/>
    <property type="match status" value="1"/>
</dbReference>
<dbReference type="Gene3D" id="3.40.50.300">
    <property type="entry name" value="P-loop containing nucleotide triphosphate hydrolases"/>
    <property type="match status" value="1"/>
</dbReference>
<keyword evidence="3 11" id="KW-0808">Transferase</keyword>
<dbReference type="Pfam" id="PF00265">
    <property type="entry name" value="TK"/>
    <property type="match status" value="2"/>
</dbReference>
<dbReference type="Gene3D" id="3.30.60.20">
    <property type="match status" value="1"/>
</dbReference>